<proteinExistence type="predicted"/>
<dbReference type="AlphaFoldDB" id="B0SIX4"/>
<dbReference type="OrthoDB" id="127712at2"/>
<organism evidence="2 3">
    <name type="scientific">Leptospira biflexa serovar Patoc (strain Patoc 1 / ATCC 23582 / Paris)</name>
    <dbReference type="NCBI Taxonomy" id="456481"/>
    <lineage>
        <taxon>Bacteria</taxon>
        <taxon>Pseudomonadati</taxon>
        <taxon>Spirochaetota</taxon>
        <taxon>Spirochaetia</taxon>
        <taxon>Leptospirales</taxon>
        <taxon>Leptospiraceae</taxon>
        <taxon>Leptospira</taxon>
    </lineage>
</organism>
<feature type="transmembrane region" description="Helical" evidence="1">
    <location>
        <begin position="270"/>
        <end position="292"/>
    </location>
</feature>
<feature type="transmembrane region" description="Helical" evidence="1">
    <location>
        <begin position="16"/>
        <end position="49"/>
    </location>
</feature>
<feature type="transmembrane region" description="Helical" evidence="1">
    <location>
        <begin position="307"/>
        <end position="325"/>
    </location>
</feature>
<feature type="transmembrane region" description="Helical" evidence="1">
    <location>
        <begin position="70"/>
        <end position="94"/>
    </location>
</feature>
<evidence type="ECO:0000313" key="3">
    <source>
        <dbReference type="Proteomes" id="UP000001847"/>
    </source>
</evidence>
<reference evidence="2 3" key="1">
    <citation type="journal article" date="2008" name="PLoS ONE">
        <title>Genome sequence of the saprophyte Leptospira biflexa provides insights into the evolution of Leptospira and the pathogenesis of leptospirosis.</title>
        <authorList>
            <person name="Picardeau M."/>
            <person name="Bulach D.M."/>
            <person name="Bouchier C."/>
            <person name="Zuerner R.L."/>
            <person name="Zidane N."/>
            <person name="Wilson P.J."/>
            <person name="Creno S."/>
            <person name="Kuczek E.S."/>
            <person name="Bommezzadri S."/>
            <person name="Davis J.C."/>
            <person name="McGrath A."/>
            <person name="Johnson M.J."/>
            <person name="Boursaux-Eude C."/>
            <person name="Seemann T."/>
            <person name="Rouy Z."/>
            <person name="Coppel R.L."/>
            <person name="Rood J.I."/>
            <person name="Lajus A."/>
            <person name="Davies J.K."/>
            <person name="Medigue C."/>
            <person name="Adler B."/>
        </authorList>
    </citation>
    <scope>NUCLEOTIDE SEQUENCE [LARGE SCALE GENOMIC DNA]</scope>
    <source>
        <strain evidence="3">Patoc 1 / ATCC 23582 / Paris</strain>
    </source>
</reference>
<protein>
    <submittedName>
        <fullName evidence="2">Uncharacterized protein</fullName>
    </submittedName>
</protein>
<evidence type="ECO:0000313" key="2">
    <source>
        <dbReference type="EMBL" id="ABZ96554.1"/>
    </source>
</evidence>
<sequence>MDLVLPKISRFDFTFIIGITFLASMMAGVTVFWPLLFIPMLTVHGWLFGYEHLWSTYTRLLFHRDDRNKFWALVWIVPPIVFLFLMAVGANWGMKGILLLYFMGQLYHTVRQSWGITQSYRRKAGGLLWDSEILSELTLWSVPIWGFLHRCSQRPDEFLFQEFWLPPVPDLIVQAAGVVTMILCFIWVMTRITAFWRGEFAIAHTLFMLSHFFVFFVGYILIEELCSGWLLVNVWHNVQYIVYVWVYNRNRFGSGVDPKAKVLSWLSQRGYGYTILYFLFTIALALPIYYLLPELGGTLDELFKTQLIPMSVVLTMSLTFHHYIVDGVIWKRKHNSIDHLSSSDLETETIPVL</sequence>
<feature type="transmembrane region" description="Helical" evidence="1">
    <location>
        <begin position="171"/>
        <end position="189"/>
    </location>
</feature>
<accession>B0SIX4</accession>
<keyword evidence="1" id="KW-1133">Transmembrane helix</keyword>
<dbReference type="RefSeq" id="WP_012387442.1">
    <property type="nucleotide sequence ID" value="NC_010602.1"/>
</dbReference>
<feature type="transmembrane region" description="Helical" evidence="1">
    <location>
        <begin position="201"/>
        <end position="222"/>
    </location>
</feature>
<keyword evidence="1" id="KW-0812">Transmembrane</keyword>
<gene>
    <name evidence="2" type="ordered locus">LEPBI_I0412</name>
</gene>
<evidence type="ECO:0000256" key="1">
    <source>
        <dbReference type="SAM" id="Phobius"/>
    </source>
</evidence>
<dbReference type="BioCyc" id="LBIF456481:LEPBI_RS02005-MONOMER"/>
<name>B0SIX4_LEPBP</name>
<dbReference type="KEGG" id="lbi:LEPBI_I0412"/>
<keyword evidence="3" id="KW-1185">Reference proteome</keyword>
<dbReference type="STRING" id="456481.LEPBI_I0412"/>
<feature type="transmembrane region" description="Helical" evidence="1">
    <location>
        <begin position="228"/>
        <end position="249"/>
    </location>
</feature>
<dbReference type="EMBL" id="CP000786">
    <property type="protein sequence ID" value="ABZ96554.1"/>
    <property type="molecule type" value="Genomic_DNA"/>
</dbReference>
<dbReference type="HOGENOM" id="CLU_051342_1_0_12"/>
<keyword evidence="1" id="KW-0472">Membrane</keyword>
<dbReference type="Proteomes" id="UP000001847">
    <property type="component" value="Chromosome I"/>
</dbReference>